<protein>
    <submittedName>
        <fullName evidence="1">Uncharacterized protein</fullName>
    </submittedName>
</protein>
<dbReference type="AlphaFoldDB" id="Q7VGP4"/>
<dbReference type="eggNOG" id="ENOG50318GW">
    <property type="taxonomic scope" value="Bacteria"/>
</dbReference>
<gene>
    <name evidence="1" type="ordered locus">HH_1276</name>
</gene>
<dbReference type="STRING" id="235279.HH_1276"/>
<dbReference type="EMBL" id="AE017125">
    <property type="protein sequence ID" value="AAP77873.1"/>
    <property type="molecule type" value="Genomic_DNA"/>
</dbReference>
<dbReference type="HOGENOM" id="CLU_067822_0_0_7"/>
<evidence type="ECO:0000313" key="2">
    <source>
        <dbReference type="Proteomes" id="UP000002495"/>
    </source>
</evidence>
<name>Q7VGP4_HELHP</name>
<organism evidence="1 2">
    <name type="scientific">Helicobacter hepaticus (strain ATCC 51449 / 3B1)</name>
    <dbReference type="NCBI Taxonomy" id="235279"/>
    <lineage>
        <taxon>Bacteria</taxon>
        <taxon>Pseudomonadati</taxon>
        <taxon>Campylobacterota</taxon>
        <taxon>Epsilonproteobacteria</taxon>
        <taxon>Campylobacterales</taxon>
        <taxon>Helicobacteraceae</taxon>
        <taxon>Helicobacter</taxon>
    </lineage>
</organism>
<keyword evidence="2" id="KW-1185">Reference proteome</keyword>
<accession>Q7VGP4</accession>
<reference evidence="1 2" key="1">
    <citation type="journal article" date="2003" name="Proc. Natl. Acad. Sci. U.S.A.">
        <title>The complete genome sequence of the carcinogenic bacterium Helicobacter hepaticus.</title>
        <authorList>
            <person name="Suerbaum S."/>
            <person name="Josenhans C."/>
            <person name="Sterzenbach T."/>
            <person name="Drescher B."/>
            <person name="Brandt P."/>
            <person name="Bell M."/>
            <person name="Droege M."/>
            <person name="Fartmann B."/>
            <person name="Fischer H.-P."/>
            <person name="Ge Z."/>
            <person name="Hoerster A."/>
            <person name="Holland R."/>
            <person name="Klein K."/>
            <person name="Koenig J."/>
            <person name="Macko L."/>
            <person name="Mendz G.L."/>
            <person name="Nyakatura G."/>
            <person name="Schauer D.B."/>
            <person name="Shen Z."/>
            <person name="Weber J."/>
            <person name="Frosch M."/>
            <person name="Fox J.G."/>
        </authorList>
    </citation>
    <scope>NUCLEOTIDE SEQUENCE [LARGE SCALE GENOMIC DNA]</scope>
    <source>
        <strain evidence="2">ATCC 51449 / 3B1</strain>
    </source>
</reference>
<sequence length="346" mass="39353">MRVCKLLKFLLRPFFSTVLIGVNLDAKVCSLKIVVLKNGHVKSSVSKEFKIVNKELPMEAAKLIADYKRKYPFTYLSAMSKTYNQGLANCSKKGELIKFGVNAKTSHIIEMPNHWLFYIQQLAVDENRVKFIRALGLDYLFSPFVLVYESIKGRLTEKVRLYVLQERASITLFVADKKGVYFGGFFMVGGELENNEDKGASMLEIHSAKEMSDLDSILGSIDELKEIGELEDLDEELIRKEFTPQEIDSQKQQEAEMSRLEGLRDLARASNATEILKNSINEFYSNPIYNSTQFIETIVLLDTYGMTEQAVAHIRNTLMIEVEVRSIHIPDALIDLAKAELKDNRG</sequence>
<dbReference type="Proteomes" id="UP000002495">
    <property type="component" value="Chromosome"/>
</dbReference>
<evidence type="ECO:0000313" key="1">
    <source>
        <dbReference type="EMBL" id="AAP77873.1"/>
    </source>
</evidence>
<proteinExistence type="predicted"/>
<dbReference type="KEGG" id="hhe:HH_1276"/>